<feature type="transmembrane region" description="Helical" evidence="7">
    <location>
        <begin position="64"/>
        <end position="86"/>
    </location>
</feature>
<sequence>MAGQSRCTPPSHFYSSPLTMPIPRTFIIPLIVACALFMEQMDSTVISTSLPALALDMKVDPISLKLALTSYLVSLAVFIPISGWMADRFGSLTIFRTAICVFMLGSILCGASSTLPQFVAARFLQGIGGAMMVPVGRLVILRSVEKVNLVKALSYLTIPALFGPVLGPPLGGFITTYFHWRWIFFINIPISILGLYLATRFIPDLKAEQVSRLDIVGFILSALGCSLLMMGLATSGRHLVSGDISLACVVAGVLFLCAYVWHARRATAPLIDLALLKIPTLRAGVFGGSLYRVGIGAIPFLLPLMLQLGFGYTPFHSGLLTCASAAGAMFMKTIAARFLRRYGFRRVLLVNGALGVLGLWALATFTPQTPYLVMLIILLVGGCFRSLQFTSLNAISYADVDKVRLSQATSMASVAQQLSIGMGVVLAGFALQMSNEIQGHATLVAQDFWPAFLVVGAVSALALLMLRQLPPNAGAEMAGQQENKPA</sequence>
<keyword evidence="3" id="KW-1003">Cell membrane</keyword>
<feature type="transmembrane region" description="Helical" evidence="7">
    <location>
        <begin position="448"/>
        <end position="466"/>
    </location>
</feature>
<organism evidence="9 10">
    <name type="scientific">Herbaspirillum huttiense subsp. lycopersici</name>
    <dbReference type="NCBI Taxonomy" id="3074428"/>
    <lineage>
        <taxon>Bacteria</taxon>
        <taxon>Pseudomonadati</taxon>
        <taxon>Pseudomonadota</taxon>
        <taxon>Betaproteobacteria</taxon>
        <taxon>Burkholderiales</taxon>
        <taxon>Oxalobacteraceae</taxon>
        <taxon>Herbaspirillum</taxon>
    </lineage>
</organism>
<dbReference type="RefSeq" id="WP_310841213.1">
    <property type="nucleotide sequence ID" value="NZ_JAVLSJ010000012.1"/>
</dbReference>
<evidence type="ECO:0000256" key="2">
    <source>
        <dbReference type="ARBA" id="ARBA00022448"/>
    </source>
</evidence>
<feature type="transmembrane region" description="Helical" evidence="7">
    <location>
        <begin position="314"/>
        <end position="335"/>
    </location>
</feature>
<dbReference type="PRINTS" id="PR01036">
    <property type="entry name" value="TCRTETB"/>
</dbReference>
<dbReference type="Proteomes" id="UP001246576">
    <property type="component" value="Unassembled WGS sequence"/>
</dbReference>
<accession>A0ABU2ERM0</accession>
<feature type="transmembrane region" description="Helical" evidence="7">
    <location>
        <begin position="119"/>
        <end position="140"/>
    </location>
</feature>
<gene>
    <name evidence="9" type="ORF">RI048_21490</name>
</gene>
<dbReference type="InterPro" id="IPR020846">
    <property type="entry name" value="MFS_dom"/>
</dbReference>
<dbReference type="PROSITE" id="PS50850">
    <property type="entry name" value="MFS"/>
    <property type="match status" value="1"/>
</dbReference>
<reference evidence="9" key="1">
    <citation type="submission" date="2023-09" db="EMBL/GenBank/DDBJ databases">
        <title>Description of first Herbaspirillum huttiense subsp. nephrolepsisexaltata and Herbaspirillum huttiense subsp. lycopersicon.</title>
        <authorList>
            <person name="Poudel M."/>
            <person name="Sharma A."/>
            <person name="Goss E."/>
            <person name="Tapia J.H."/>
            <person name="Harmon C.M."/>
            <person name="Jones J.B."/>
        </authorList>
    </citation>
    <scope>NUCLEOTIDE SEQUENCE</scope>
    <source>
        <strain evidence="9">SE1</strain>
    </source>
</reference>
<evidence type="ECO:0000313" key="9">
    <source>
        <dbReference type="EMBL" id="MDR9850819.1"/>
    </source>
</evidence>
<dbReference type="Pfam" id="PF07690">
    <property type="entry name" value="MFS_1"/>
    <property type="match status" value="2"/>
</dbReference>
<comment type="caution">
    <text evidence="9">The sequence shown here is derived from an EMBL/GenBank/DDBJ whole genome shotgun (WGS) entry which is preliminary data.</text>
</comment>
<dbReference type="PANTHER" id="PTHR42718">
    <property type="entry name" value="MAJOR FACILITATOR SUPERFAMILY MULTIDRUG TRANSPORTER MFSC"/>
    <property type="match status" value="1"/>
</dbReference>
<dbReference type="Gene3D" id="1.20.1250.20">
    <property type="entry name" value="MFS general substrate transporter like domains"/>
    <property type="match status" value="1"/>
</dbReference>
<dbReference type="CDD" id="cd17503">
    <property type="entry name" value="MFS_LmrB_MDR_like"/>
    <property type="match status" value="1"/>
</dbReference>
<dbReference type="NCBIfam" id="TIGR00711">
    <property type="entry name" value="efflux_EmrB"/>
    <property type="match status" value="1"/>
</dbReference>
<keyword evidence="5 7" id="KW-1133">Transmembrane helix</keyword>
<dbReference type="InterPro" id="IPR011701">
    <property type="entry name" value="MFS"/>
</dbReference>
<keyword evidence="10" id="KW-1185">Reference proteome</keyword>
<feature type="transmembrane region" description="Helical" evidence="7">
    <location>
        <begin position="210"/>
        <end position="232"/>
    </location>
</feature>
<dbReference type="EMBL" id="JAVLSJ010000012">
    <property type="protein sequence ID" value="MDR9850819.1"/>
    <property type="molecule type" value="Genomic_DNA"/>
</dbReference>
<evidence type="ECO:0000259" key="8">
    <source>
        <dbReference type="PROSITE" id="PS50850"/>
    </source>
</evidence>
<evidence type="ECO:0000256" key="6">
    <source>
        <dbReference type="ARBA" id="ARBA00023136"/>
    </source>
</evidence>
<evidence type="ECO:0000256" key="4">
    <source>
        <dbReference type="ARBA" id="ARBA00022692"/>
    </source>
</evidence>
<feature type="transmembrane region" description="Helical" evidence="7">
    <location>
        <begin position="408"/>
        <end position="428"/>
    </location>
</feature>
<keyword evidence="2" id="KW-0813">Transport</keyword>
<keyword evidence="6 7" id="KW-0472">Membrane</keyword>
<feature type="transmembrane region" description="Helical" evidence="7">
    <location>
        <begin position="152"/>
        <end position="174"/>
    </location>
</feature>
<dbReference type="InterPro" id="IPR004638">
    <property type="entry name" value="EmrB-like"/>
</dbReference>
<feature type="transmembrane region" description="Helical" evidence="7">
    <location>
        <begin position="371"/>
        <end position="387"/>
    </location>
</feature>
<evidence type="ECO:0000256" key="5">
    <source>
        <dbReference type="ARBA" id="ARBA00022989"/>
    </source>
</evidence>
<protein>
    <submittedName>
        <fullName evidence="9">DHA2 family efflux MFS transporter permease subunit</fullName>
    </submittedName>
</protein>
<dbReference type="InterPro" id="IPR036259">
    <property type="entry name" value="MFS_trans_sf"/>
</dbReference>
<dbReference type="PANTHER" id="PTHR42718:SF46">
    <property type="entry name" value="BLR6921 PROTEIN"/>
    <property type="match status" value="1"/>
</dbReference>
<dbReference type="Gene3D" id="1.20.1720.10">
    <property type="entry name" value="Multidrug resistance protein D"/>
    <property type="match status" value="1"/>
</dbReference>
<feature type="transmembrane region" description="Helical" evidence="7">
    <location>
        <begin position="347"/>
        <end position="365"/>
    </location>
</feature>
<evidence type="ECO:0000256" key="1">
    <source>
        <dbReference type="ARBA" id="ARBA00004651"/>
    </source>
</evidence>
<feature type="transmembrane region" description="Helical" evidence="7">
    <location>
        <begin position="244"/>
        <end position="262"/>
    </location>
</feature>
<name>A0ABU2ERM0_9BURK</name>
<feature type="domain" description="Major facilitator superfamily (MFS) profile" evidence="8">
    <location>
        <begin position="28"/>
        <end position="474"/>
    </location>
</feature>
<feature type="transmembrane region" description="Helical" evidence="7">
    <location>
        <begin position="180"/>
        <end position="198"/>
    </location>
</feature>
<evidence type="ECO:0000313" key="10">
    <source>
        <dbReference type="Proteomes" id="UP001246576"/>
    </source>
</evidence>
<feature type="transmembrane region" description="Helical" evidence="7">
    <location>
        <begin position="93"/>
        <end position="113"/>
    </location>
</feature>
<dbReference type="SUPFAM" id="SSF103473">
    <property type="entry name" value="MFS general substrate transporter"/>
    <property type="match status" value="1"/>
</dbReference>
<keyword evidence="4 7" id="KW-0812">Transmembrane</keyword>
<comment type="subcellular location">
    <subcellularLocation>
        <location evidence="1">Cell membrane</location>
        <topology evidence="1">Multi-pass membrane protein</topology>
    </subcellularLocation>
</comment>
<evidence type="ECO:0000256" key="7">
    <source>
        <dbReference type="SAM" id="Phobius"/>
    </source>
</evidence>
<proteinExistence type="predicted"/>
<evidence type="ECO:0000256" key="3">
    <source>
        <dbReference type="ARBA" id="ARBA00022475"/>
    </source>
</evidence>
<feature type="transmembrane region" description="Helical" evidence="7">
    <location>
        <begin position="283"/>
        <end position="302"/>
    </location>
</feature>